<accession>A0AA37TGN7</accession>
<feature type="region of interest" description="Disordered" evidence="1">
    <location>
        <begin position="78"/>
        <end position="129"/>
    </location>
</feature>
<gene>
    <name evidence="2" type="ORF">GCM10007890_56340</name>
</gene>
<evidence type="ECO:0000313" key="2">
    <source>
        <dbReference type="EMBL" id="GLS73619.1"/>
    </source>
</evidence>
<dbReference type="Proteomes" id="UP001157440">
    <property type="component" value="Unassembled WGS sequence"/>
</dbReference>
<dbReference type="EMBL" id="BSPL01000028">
    <property type="protein sequence ID" value="GLS73619.1"/>
    <property type="molecule type" value="Genomic_DNA"/>
</dbReference>
<sequence length="157" mass="17327">MSVHDACEAWAEGRISVERALELTGAADVTEMLVLCGLCDVSRPLLTGPPRNPEGLSTADPMDDPVFAASVHAYSDRLRDTLGMPRRARRENPSMPHDDYPPEAANGLGPRPTHRDRDREPLLPVTSPRVQEALEAIMRDAGFSEDMIRTRFPTPAR</sequence>
<reference evidence="3" key="1">
    <citation type="journal article" date="2019" name="Int. J. Syst. Evol. Microbiol.">
        <title>The Global Catalogue of Microorganisms (GCM) 10K type strain sequencing project: providing services to taxonomists for standard genome sequencing and annotation.</title>
        <authorList>
            <consortium name="The Broad Institute Genomics Platform"/>
            <consortium name="The Broad Institute Genome Sequencing Center for Infectious Disease"/>
            <person name="Wu L."/>
            <person name="Ma J."/>
        </authorList>
    </citation>
    <scope>NUCLEOTIDE SEQUENCE [LARGE SCALE GENOMIC DNA]</scope>
    <source>
        <strain evidence="3">NBRC 103632</strain>
    </source>
</reference>
<keyword evidence="3" id="KW-1185">Reference proteome</keyword>
<organism evidence="2 3">
    <name type="scientific">Methylobacterium tardum</name>
    <dbReference type="NCBI Taxonomy" id="374432"/>
    <lineage>
        <taxon>Bacteria</taxon>
        <taxon>Pseudomonadati</taxon>
        <taxon>Pseudomonadota</taxon>
        <taxon>Alphaproteobacteria</taxon>
        <taxon>Hyphomicrobiales</taxon>
        <taxon>Methylobacteriaceae</taxon>
        <taxon>Methylobacterium</taxon>
    </lineage>
</organism>
<dbReference type="AlphaFoldDB" id="A0AA37TGN7"/>
<proteinExistence type="predicted"/>
<protein>
    <submittedName>
        <fullName evidence="2">Uncharacterized protein</fullName>
    </submittedName>
</protein>
<name>A0AA37TGN7_9HYPH</name>
<evidence type="ECO:0000313" key="3">
    <source>
        <dbReference type="Proteomes" id="UP001157440"/>
    </source>
</evidence>
<comment type="caution">
    <text evidence="2">The sequence shown here is derived from an EMBL/GenBank/DDBJ whole genome shotgun (WGS) entry which is preliminary data.</text>
</comment>
<feature type="compositionally biased region" description="Basic and acidic residues" evidence="1">
    <location>
        <begin position="90"/>
        <end position="100"/>
    </location>
</feature>
<evidence type="ECO:0000256" key="1">
    <source>
        <dbReference type="SAM" id="MobiDB-lite"/>
    </source>
</evidence>